<evidence type="ECO:0000313" key="8">
    <source>
        <dbReference type="EMBL" id="ANH78786.1"/>
    </source>
</evidence>
<dbReference type="GO" id="GO:0032267">
    <property type="term" value="F:tRNA(Ile)-lysidine synthase activity"/>
    <property type="evidence" value="ECO:0007669"/>
    <property type="project" value="UniProtKB-EC"/>
</dbReference>
<dbReference type="SUPFAM" id="SSF52402">
    <property type="entry name" value="Adenine nucleotide alpha hydrolases-like"/>
    <property type="match status" value="1"/>
</dbReference>
<proteinExistence type="inferred from homology"/>
<evidence type="ECO:0000313" key="9">
    <source>
        <dbReference type="Proteomes" id="UP000078162"/>
    </source>
</evidence>
<dbReference type="CDD" id="cd01992">
    <property type="entry name" value="TilS_N"/>
    <property type="match status" value="1"/>
</dbReference>
<comment type="catalytic activity">
    <reaction evidence="5 6">
        <text>cytidine(34) in tRNA(Ile2) + L-lysine + ATP = lysidine(34) in tRNA(Ile2) + AMP + diphosphate + H(+)</text>
        <dbReference type="Rhea" id="RHEA:43744"/>
        <dbReference type="Rhea" id="RHEA-COMP:10625"/>
        <dbReference type="Rhea" id="RHEA-COMP:10670"/>
        <dbReference type="ChEBI" id="CHEBI:15378"/>
        <dbReference type="ChEBI" id="CHEBI:30616"/>
        <dbReference type="ChEBI" id="CHEBI:32551"/>
        <dbReference type="ChEBI" id="CHEBI:33019"/>
        <dbReference type="ChEBI" id="CHEBI:82748"/>
        <dbReference type="ChEBI" id="CHEBI:83665"/>
        <dbReference type="ChEBI" id="CHEBI:456215"/>
        <dbReference type="EC" id="6.3.4.19"/>
    </reaction>
</comment>
<reference evidence="9" key="1">
    <citation type="submission" date="2016-03" db="EMBL/GenBank/DDBJ databases">
        <title>Culture-independent genomics supports pathogen discovery for uncultivable bacteria within the genus Chlamydia.</title>
        <authorList>
            <person name="Taylor-Brown A."/>
            <person name="Bachmann N.L."/>
            <person name="Borel N."/>
            <person name="Polkinghorne A."/>
        </authorList>
    </citation>
    <scope>NUCLEOTIDE SEQUENCE [LARGE SCALE GENOMIC DNA]</scope>
    <source>
        <strain evidence="9">2742-308</strain>
    </source>
</reference>
<keyword evidence="6" id="KW-0963">Cytoplasm</keyword>
<dbReference type="Gene3D" id="3.40.50.620">
    <property type="entry name" value="HUPs"/>
    <property type="match status" value="1"/>
</dbReference>
<name>A0A1A9HXY5_9CHLA</name>
<keyword evidence="9" id="KW-1185">Reference proteome</keyword>
<comment type="function">
    <text evidence="6">Ligates lysine onto the cytidine present at position 34 of the AUA codon-specific tRNA(Ile) that contains the anticodon CAU, in an ATP-dependent manner. Cytidine is converted to lysidine, thus changing the amino acid specificity of the tRNA from methionine to isoleucine.</text>
</comment>
<dbReference type="STRING" id="1806891.Cs308_0616"/>
<dbReference type="PANTHER" id="PTHR43033:SF1">
    <property type="entry name" value="TRNA(ILE)-LYSIDINE SYNTHASE-RELATED"/>
    <property type="match status" value="1"/>
</dbReference>
<gene>
    <name evidence="6" type="primary">tilS</name>
    <name evidence="8" type="ORF">Cs308_0616</name>
</gene>
<dbReference type="Proteomes" id="UP000078162">
    <property type="component" value="Chromosome"/>
</dbReference>
<feature type="binding site" evidence="6">
    <location>
        <begin position="31"/>
        <end position="36"/>
    </location>
    <ligand>
        <name>ATP</name>
        <dbReference type="ChEBI" id="CHEBI:30616"/>
    </ligand>
</feature>
<keyword evidence="3 6" id="KW-0547">Nucleotide-binding</keyword>
<dbReference type="Pfam" id="PF01171">
    <property type="entry name" value="ATP_bind_3"/>
    <property type="match status" value="1"/>
</dbReference>
<evidence type="ECO:0000256" key="5">
    <source>
        <dbReference type="ARBA" id="ARBA00048539"/>
    </source>
</evidence>
<dbReference type="EMBL" id="CP014639">
    <property type="protein sequence ID" value="ANH78786.1"/>
    <property type="molecule type" value="Genomic_DNA"/>
</dbReference>
<dbReference type="NCBIfam" id="TIGR02432">
    <property type="entry name" value="lysidine_TilS_N"/>
    <property type="match status" value="1"/>
</dbReference>
<dbReference type="GO" id="GO:0005737">
    <property type="term" value="C:cytoplasm"/>
    <property type="evidence" value="ECO:0007669"/>
    <property type="project" value="UniProtKB-SubCell"/>
</dbReference>
<dbReference type="InterPro" id="IPR011063">
    <property type="entry name" value="TilS/TtcA_N"/>
</dbReference>
<accession>A0A1A9HXY5</accession>
<evidence type="ECO:0000256" key="1">
    <source>
        <dbReference type="ARBA" id="ARBA00022598"/>
    </source>
</evidence>
<dbReference type="HAMAP" id="MF_01161">
    <property type="entry name" value="tRNA_Ile_lys_synt"/>
    <property type="match status" value="1"/>
</dbReference>
<evidence type="ECO:0000259" key="7">
    <source>
        <dbReference type="Pfam" id="PF01171"/>
    </source>
</evidence>
<comment type="domain">
    <text evidence="6">The N-terminal region contains the highly conserved SGGXDS motif, predicted to be a P-loop motif involved in ATP binding.</text>
</comment>
<protein>
    <recommendedName>
        <fullName evidence="6">tRNA(Ile)-lysidine synthase</fullName>
        <ecNumber evidence="6">6.3.4.19</ecNumber>
    </recommendedName>
    <alternativeName>
        <fullName evidence="6">tRNA(Ile)-2-lysyl-cytidine synthase</fullName>
    </alternativeName>
    <alternativeName>
        <fullName evidence="6">tRNA(Ile)-lysidine synthetase</fullName>
    </alternativeName>
</protein>
<evidence type="ECO:0000256" key="2">
    <source>
        <dbReference type="ARBA" id="ARBA00022694"/>
    </source>
</evidence>
<dbReference type="InterPro" id="IPR014729">
    <property type="entry name" value="Rossmann-like_a/b/a_fold"/>
</dbReference>
<evidence type="ECO:0000256" key="3">
    <source>
        <dbReference type="ARBA" id="ARBA00022741"/>
    </source>
</evidence>
<dbReference type="InterPro" id="IPR012094">
    <property type="entry name" value="tRNA_Ile_lys_synt"/>
</dbReference>
<comment type="subcellular location">
    <subcellularLocation>
        <location evidence="6">Cytoplasm</location>
    </subcellularLocation>
</comment>
<dbReference type="EC" id="6.3.4.19" evidence="6"/>
<keyword evidence="4 6" id="KW-0067">ATP-binding</keyword>
<comment type="similarity">
    <text evidence="6">Belongs to the tRNA(Ile)-lysidine synthase family.</text>
</comment>
<evidence type="ECO:0000256" key="6">
    <source>
        <dbReference type="HAMAP-Rule" id="MF_01161"/>
    </source>
</evidence>
<dbReference type="KEGG" id="csaz:Cs308_0616"/>
<organism evidence="8 9">
    <name type="scientific">Candidatus Chlamydia sanziniae</name>
    <dbReference type="NCBI Taxonomy" id="1806891"/>
    <lineage>
        <taxon>Bacteria</taxon>
        <taxon>Pseudomonadati</taxon>
        <taxon>Chlamydiota</taxon>
        <taxon>Chlamydiia</taxon>
        <taxon>Chlamydiales</taxon>
        <taxon>Chlamydiaceae</taxon>
        <taxon>Chlamydia/Chlamydophila group</taxon>
        <taxon>Chlamydia</taxon>
    </lineage>
</organism>
<dbReference type="InterPro" id="IPR012795">
    <property type="entry name" value="tRNA_Ile_lys_synt_N"/>
</dbReference>
<evidence type="ECO:0000256" key="4">
    <source>
        <dbReference type="ARBA" id="ARBA00022840"/>
    </source>
</evidence>
<sequence>MLASCLLYDDKRLKLFFSSLDIKKNYLLALSGGSDSLFLLYLLKERGITFTAVHVDHSWRSTSAIEAKNLEALCLREEVPFVLSSLTPTEKDIHRENSARKQRYAFLCKLARQERFGGIFLGHHANDQAETVLKRLLEGAHLSNLKGMTETSSFQEVLLFRPLLHLPKSVLVHALHIAGISYIQDTTNEDERYLRARMRKKLFPWIEEVFGKNITAPLHTLAEESKELADYMEKQAEPFWSAIVYESGQWVFQFPEDLISQIFLAKWMLKNFFYKAGVIVSRHFLQMIYDHLSCGSSASLRMRNKAVIVKPRVVMIE</sequence>
<feature type="domain" description="tRNA(Ile)-lysidine/2-thiocytidine synthase N-terminal" evidence="7">
    <location>
        <begin position="26"/>
        <end position="200"/>
    </location>
</feature>
<dbReference type="GO" id="GO:0005524">
    <property type="term" value="F:ATP binding"/>
    <property type="evidence" value="ECO:0007669"/>
    <property type="project" value="UniProtKB-UniRule"/>
</dbReference>
<dbReference type="PATRIC" id="fig|1806891.3.peg.607"/>
<keyword evidence="1 6" id="KW-0436">Ligase</keyword>
<dbReference type="AlphaFoldDB" id="A0A1A9HXY5"/>
<keyword evidence="2 6" id="KW-0819">tRNA processing</keyword>
<dbReference type="PANTHER" id="PTHR43033">
    <property type="entry name" value="TRNA(ILE)-LYSIDINE SYNTHASE-RELATED"/>
    <property type="match status" value="1"/>
</dbReference>
<dbReference type="GO" id="GO:0006400">
    <property type="term" value="P:tRNA modification"/>
    <property type="evidence" value="ECO:0007669"/>
    <property type="project" value="UniProtKB-UniRule"/>
</dbReference>